<dbReference type="AlphaFoldDB" id="A0A067EPZ3"/>
<evidence type="ECO:0000256" key="3">
    <source>
        <dbReference type="ARBA" id="ARBA00023125"/>
    </source>
</evidence>
<proteinExistence type="predicted"/>
<dbReference type="eggNOG" id="KOG0014">
    <property type="taxonomic scope" value="Eukaryota"/>
</dbReference>
<evidence type="ECO:0000256" key="2">
    <source>
        <dbReference type="ARBA" id="ARBA00023015"/>
    </source>
</evidence>
<dbReference type="PaxDb" id="2711-XP_006478230.1"/>
<keyword evidence="2" id="KW-0805">Transcription regulation</keyword>
<evidence type="ECO:0000313" key="8">
    <source>
        <dbReference type="Proteomes" id="UP000027120"/>
    </source>
</evidence>
<dbReference type="PROSITE" id="PS50066">
    <property type="entry name" value="MADS_BOX_2"/>
    <property type="match status" value="1"/>
</dbReference>
<keyword evidence="4" id="KW-0804">Transcription</keyword>
<dbReference type="FunFam" id="3.40.1810.10:FF:000018">
    <property type="entry name" value="agamous-like MADS-box protein AGL80"/>
    <property type="match status" value="1"/>
</dbReference>
<dbReference type="InterPro" id="IPR002100">
    <property type="entry name" value="TF_MADSbox"/>
</dbReference>
<organism evidence="7 8">
    <name type="scientific">Citrus sinensis</name>
    <name type="common">Sweet orange</name>
    <name type="synonym">Citrus aurantium var. sinensis</name>
    <dbReference type="NCBI Taxonomy" id="2711"/>
    <lineage>
        <taxon>Eukaryota</taxon>
        <taxon>Viridiplantae</taxon>
        <taxon>Streptophyta</taxon>
        <taxon>Embryophyta</taxon>
        <taxon>Tracheophyta</taxon>
        <taxon>Spermatophyta</taxon>
        <taxon>Magnoliopsida</taxon>
        <taxon>eudicotyledons</taxon>
        <taxon>Gunneridae</taxon>
        <taxon>Pentapetalae</taxon>
        <taxon>rosids</taxon>
        <taxon>malvids</taxon>
        <taxon>Sapindales</taxon>
        <taxon>Rutaceae</taxon>
        <taxon>Aurantioideae</taxon>
        <taxon>Citrus</taxon>
    </lineage>
</organism>
<dbReference type="GO" id="GO:0006357">
    <property type="term" value="P:regulation of transcription by RNA polymerase II"/>
    <property type="evidence" value="ECO:0000318"/>
    <property type="project" value="GO_Central"/>
</dbReference>
<feature type="domain" description="MADS-box" evidence="6">
    <location>
        <begin position="1"/>
        <end position="49"/>
    </location>
</feature>
<dbReference type="GO" id="GO:0000981">
    <property type="term" value="F:DNA-binding transcription factor activity, RNA polymerase II-specific"/>
    <property type="evidence" value="ECO:0000318"/>
    <property type="project" value="GO_Central"/>
</dbReference>
<evidence type="ECO:0000256" key="1">
    <source>
        <dbReference type="ARBA" id="ARBA00004123"/>
    </source>
</evidence>
<dbReference type="EMBL" id="KK784977">
    <property type="protein sequence ID" value="KDO55955.1"/>
    <property type="molecule type" value="Genomic_DNA"/>
</dbReference>
<dbReference type="PANTHER" id="PTHR11945:SF387">
    <property type="entry name" value="AGAMOUS-LIKE MADS-BOX PROTEIN AGL80"/>
    <property type="match status" value="1"/>
</dbReference>
<keyword evidence="8" id="KW-1185">Reference proteome</keyword>
<accession>A0A067EPZ3</accession>
<dbReference type="SMR" id="A0A067EPZ3"/>
<sequence>MTRKKVKLAYISNDSARKATFKKRKKGLLKKVSELKTLCGIDVCAIIFSPYDDQPEIWPSPLGVQRVLSRFKKMPEMEKSKKMVSQDSFLRQRIAKAYEQLKKQRKDNREKEMERVMFQSLTGSNVFLNMNMIGLNDLGLQIEHNIREICRRMETLNNIATMARPSNEEPSQQVEKSFGFDGQMNMEAMQKQQWLVDLMSTPPQQHFGFGGEEVMQPFADTINNNLWPNPFYP</sequence>
<comment type="subcellular location">
    <subcellularLocation>
        <location evidence="1">Nucleus</location>
    </subcellularLocation>
</comment>
<dbReference type="Gene3D" id="3.40.1810.10">
    <property type="entry name" value="Transcription factor, MADS-box"/>
    <property type="match status" value="1"/>
</dbReference>
<dbReference type="PRINTS" id="PR00404">
    <property type="entry name" value="MADSDOMAIN"/>
</dbReference>
<dbReference type="InterPro" id="IPR036879">
    <property type="entry name" value="TF_MADSbox_sf"/>
</dbReference>
<gene>
    <name evidence="7" type="ORF">CISIN_1g040642mg</name>
</gene>
<protein>
    <recommendedName>
        <fullName evidence="6">MADS-box domain-containing protein</fullName>
    </recommendedName>
</protein>
<dbReference type="SUPFAM" id="SSF55455">
    <property type="entry name" value="SRF-like"/>
    <property type="match status" value="1"/>
</dbReference>
<keyword evidence="5" id="KW-0539">Nucleus</keyword>
<dbReference type="PANTHER" id="PTHR11945">
    <property type="entry name" value="MADS BOX PROTEIN"/>
    <property type="match status" value="1"/>
</dbReference>
<dbReference type="GO" id="GO:0045944">
    <property type="term" value="P:positive regulation of transcription by RNA polymerase II"/>
    <property type="evidence" value="ECO:0007669"/>
    <property type="project" value="InterPro"/>
</dbReference>
<dbReference type="SMART" id="SM00432">
    <property type="entry name" value="MADS"/>
    <property type="match status" value="1"/>
</dbReference>
<dbReference type="CDD" id="cd00266">
    <property type="entry name" value="MADS_SRF_like"/>
    <property type="match status" value="1"/>
</dbReference>
<dbReference type="GO" id="GO:0000978">
    <property type="term" value="F:RNA polymerase II cis-regulatory region sequence-specific DNA binding"/>
    <property type="evidence" value="ECO:0000318"/>
    <property type="project" value="GO_Central"/>
</dbReference>
<evidence type="ECO:0000256" key="4">
    <source>
        <dbReference type="ARBA" id="ARBA00023163"/>
    </source>
</evidence>
<reference evidence="7 8" key="1">
    <citation type="submission" date="2014-04" db="EMBL/GenBank/DDBJ databases">
        <authorList>
            <consortium name="International Citrus Genome Consortium"/>
            <person name="Gmitter F."/>
            <person name="Chen C."/>
            <person name="Farmerie W."/>
            <person name="Harkins T."/>
            <person name="Desany B."/>
            <person name="Mohiuddin M."/>
            <person name="Kodira C."/>
            <person name="Borodovsky M."/>
            <person name="Lomsadze A."/>
            <person name="Burns P."/>
            <person name="Jenkins J."/>
            <person name="Prochnik S."/>
            <person name="Shu S."/>
            <person name="Chapman J."/>
            <person name="Pitluck S."/>
            <person name="Schmutz J."/>
            <person name="Rokhsar D."/>
        </authorList>
    </citation>
    <scope>NUCLEOTIDE SEQUENCE</scope>
</reference>
<dbReference type="InterPro" id="IPR033897">
    <property type="entry name" value="SRF-like_MADS-box"/>
</dbReference>
<dbReference type="Proteomes" id="UP000027120">
    <property type="component" value="Unassembled WGS sequence"/>
</dbReference>
<dbReference type="GO" id="GO:0005634">
    <property type="term" value="C:nucleus"/>
    <property type="evidence" value="ECO:0007669"/>
    <property type="project" value="UniProtKB-SubCell"/>
</dbReference>
<evidence type="ECO:0000259" key="6">
    <source>
        <dbReference type="PROSITE" id="PS50066"/>
    </source>
</evidence>
<evidence type="ECO:0000313" key="7">
    <source>
        <dbReference type="EMBL" id="KDO55955.1"/>
    </source>
</evidence>
<keyword evidence="3" id="KW-0238">DNA-binding</keyword>
<dbReference type="GO" id="GO:0046983">
    <property type="term" value="F:protein dimerization activity"/>
    <property type="evidence" value="ECO:0007669"/>
    <property type="project" value="InterPro"/>
</dbReference>
<name>A0A067EPZ3_CITSI</name>
<dbReference type="Pfam" id="PF00319">
    <property type="entry name" value="SRF-TF"/>
    <property type="match status" value="1"/>
</dbReference>
<evidence type="ECO:0000256" key="5">
    <source>
        <dbReference type="ARBA" id="ARBA00023242"/>
    </source>
</evidence>